<protein>
    <submittedName>
        <fullName evidence="1">Uncharacterized protein</fullName>
    </submittedName>
</protein>
<keyword evidence="2" id="KW-1185">Reference proteome</keyword>
<evidence type="ECO:0000313" key="2">
    <source>
        <dbReference type="Proteomes" id="UP000198894"/>
    </source>
</evidence>
<sequence length="341" mass="38175">MLKRLSPRDRFEQLVSTYEPMLRTAFFEAIDDIRSNIVLRRVVESLERGDVKDAIAAMNLDEAAFRPLEEAIRQAYNGGGVATVEQMPALRDPSGLQVVLRWDARNLTAETWLREHSAQLVTNIVADQQVAICAAFSERLARGSNPTRTALEVVGRVNRVTGRREGGVIGLTTLQSGYVARARDELLSGEPDQLRAYLNRERRDKRFDRTITAAIRDGKPIPTNLVARIIGRYSDSLLKLRADTIGLHETFAALGASKDIAFQQAIAKGAVRAEAITKGWKHTPQDHPRVQRVVDADNSRLDRFIVIVFVRHRPPVSDSGGLNSQRCNHCLVFAFSRLQSW</sequence>
<proteinExistence type="predicted"/>
<dbReference type="AlphaFoldDB" id="A0A1G8MVU7"/>
<dbReference type="RefSeq" id="WP_208602483.1">
    <property type="nucleotide sequence ID" value="NZ_FNEE01000002.1"/>
</dbReference>
<reference evidence="2" key="1">
    <citation type="submission" date="2016-10" db="EMBL/GenBank/DDBJ databases">
        <authorList>
            <person name="Varghese N."/>
            <person name="Submissions S."/>
        </authorList>
    </citation>
    <scope>NUCLEOTIDE SEQUENCE [LARGE SCALE GENOMIC DNA]</scope>
    <source>
        <strain evidence="2">CGMCC 1.11022</strain>
    </source>
</reference>
<accession>A0A1G8MVU7</accession>
<evidence type="ECO:0000313" key="1">
    <source>
        <dbReference type="EMBL" id="SDI71450.1"/>
    </source>
</evidence>
<gene>
    <name evidence="1" type="ORF">SAMN05428953_102677</name>
</gene>
<dbReference type="Proteomes" id="UP000198894">
    <property type="component" value="Unassembled WGS sequence"/>
</dbReference>
<dbReference type="EMBL" id="FNEE01000002">
    <property type="protein sequence ID" value="SDI71450.1"/>
    <property type="molecule type" value="Genomic_DNA"/>
</dbReference>
<organism evidence="1 2">
    <name type="scientific">Mesorhizobium muleiense</name>
    <dbReference type="NCBI Taxonomy" id="1004279"/>
    <lineage>
        <taxon>Bacteria</taxon>
        <taxon>Pseudomonadati</taxon>
        <taxon>Pseudomonadota</taxon>
        <taxon>Alphaproteobacteria</taxon>
        <taxon>Hyphomicrobiales</taxon>
        <taxon>Phyllobacteriaceae</taxon>
        <taxon>Mesorhizobium</taxon>
    </lineage>
</organism>
<name>A0A1G8MVU7_9HYPH</name>